<dbReference type="Proteomes" id="UP000189464">
    <property type="component" value="Chromosome"/>
</dbReference>
<dbReference type="NCBIfam" id="TIGR01026">
    <property type="entry name" value="fliI_yscN"/>
    <property type="match status" value="1"/>
</dbReference>
<dbReference type="PANTHER" id="PTHR15184">
    <property type="entry name" value="ATP SYNTHASE"/>
    <property type="match status" value="1"/>
</dbReference>
<dbReference type="EMBL" id="CP019698">
    <property type="protein sequence ID" value="AQS59821.1"/>
    <property type="molecule type" value="Genomic_DNA"/>
</dbReference>
<dbReference type="Pfam" id="PF02874">
    <property type="entry name" value="ATP-synt_ab_N"/>
    <property type="match status" value="1"/>
</dbReference>
<dbReference type="InterPro" id="IPR003593">
    <property type="entry name" value="AAA+_ATPase"/>
</dbReference>
<dbReference type="KEGG" id="dfg:B0537_12460"/>
<dbReference type="GO" id="GO:0030257">
    <property type="term" value="C:type III protein secretion system complex"/>
    <property type="evidence" value="ECO:0007669"/>
    <property type="project" value="InterPro"/>
</dbReference>
<dbReference type="Gene3D" id="3.40.50.12240">
    <property type="match status" value="1"/>
</dbReference>
<keyword evidence="11" id="KW-0282">Flagellum</keyword>
<dbReference type="InterPro" id="IPR022425">
    <property type="entry name" value="FliI_clade2"/>
</dbReference>
<dbReference type="STRING" id="1833852.B0537_12460"/>
<keyword evidence="11" id="KW-0969">Cilium</keyword>
<dbReference type="GO" id="GO:0005524">
    <property type="term" value="F:ATP binding"/>
    <property type="evidence" value="ECO:0007669"/>
    <property type="project" value="UniProtKB-KW"/>
</dbReference>
<evidence type="ECO:0000313" key="12">
    <source>
        <dbReference type="Proteomes" id="UP000189464"/>
    </source>
</evidence>
<evidence type="ECO:0000256" key="1">
    <source>
        <dbReference type="ARBA" id="ARBA00004496"/>
    </source>
</evidence>
<evidence type="ECO:0000256" key="8">
    <source>
        <dbReference type="ARBA" id="ARBA00023065"/>
    </source>
</evidence>
<name>A0A1S6IYI2_9FIRM</name>
<dbReference type="PROSITE" id="PS00152">
    <property type="entry name" value="ATPASE_ALPHA_BETA"/>
    <property type="match status" value="1"/>
</dbReference>
<dbReference type="GO" id="GO:0016887">
    <property type="term" value="F:ATP hydrolysis activity"/>
    <property type="evidence" value="ECO:0007669"/>
    <property type="project" value="InterPro"/>
</dbReference>
<evidence type="ECO:0000256" key="9">
    <source>
        <dbReference type="ARBA" id="ARBA00034006"/>
    </source>
</evidence>
<dbReference type="InterPro" id="IPR050053">
    <property type="entry name" value="ATPase_alpha/beta_chains"/>
</dbReference>
<proteinExistence type="predicted"/>
<evidence type="ECO:0000256" key="4">
    <source>
        <dbReference type="ARBA" id="ARBA00022741"/>
    </source>
</evidence>
<dbReference type="NCBIfam" id="TIGR03497">
    <property type="entry name" value="FliI_clade2"/>
    <property type="match status" value="1"/>
</dbReference>
<dbReference type="FunFam" id="3.40.50.12240:FF:000002">
    <property type="entry name" value="Flagellum-specific ATP synthase FliI"/>
    <property type="match status" value="1"/>
</dbReference>
<dbReference type="InterPro" id="IPR027417">
    <property type="entry name" value="P-loop_NTPase"/>
</dbReference>
<dbReference type="InterPro" id="IPR004100">
    <property type="entry name" value="ATPase_F1/V1/A1_a/bsu_N"/>
</dbReference>
<dbReference type="SUPFAM" id="SSF52540">
    <property type="entry name" value="P-loop containing nucleoside triphosphate hydrolases"/>
    <property type="match status" value="1"/>
</dbReference>
<organism evidence="11 12">
    <name type="scientific">Desulforamulus ferrireducens</name>
    <dbReference type="NCBI Taxonomy" id="1833852"/>
    <lineage>
        <taxon>Bacteria</taxon>
        <taxon>Bacillati</taxon>
        <taxon>Bacillota</taxon>
        <taxon>Clostridia</taxon>
        <taxon>Eubacteriales</taxon>
        <taxon>Peptococcaceae</taxon>
        <taxon>Desulforamulus</taxon>
    </lineage>
</organism>
<keyword evidence="5" id="KW-0067">ATP-binding</keyword>
<dbReference type="InterPro" id="IPR005714">
    <property type="entry name" value="ATPase_T3SS_FliI/YscN"/>
</dbReference>
<keyword evidence="12" id="KW-1185">Reference proteome</keyword>
<comment type="catalytic activity">
    <reaction evidence="9">
        <text>ATP + H2O + cellular proteinSide 1 = ADP + phosphate + cellular proteinSide 2.</text>
        <dbReference type="EC" id="7.4.2.8"/>
    </reaction>
</comment>
<dbReference type="InterPro" id="IPR000194">
    <property type="entry name" value="ATPase_F1/V1/A1_a/bsu_nucl-bd"/>
</dbReference>
<dbReference type="GO" id="GO:0030254">
    <property type="term" value="P:protein secretion by the type III secretion system"/>
    <property type="evidence" value="ECO:0007669"/>
    <property type="project" value="InterPro"/>
</dbReference>
<dbReference type="GO" id="GO:0071973">
    <property type="term" value="P:bacterial-type flagellum-dependent cell motility"/>
    <property type="evidence" value="ECO:0007669"/>
    <property type="project" value="InterPro"/>
</dbReference>
<protein>
    <submittedName>
        <fullName evidence="11">Flagellar protein export ATPase FliI</fullName>
    </submittedName>
</protein>
<dbReference type="GO" id="GO:0008564">
    <property type="term" value="F:protein-exporting ATPase activity"/>
    <property type="evidence" value="ECO:0007669"/>
    <property type="project" value="UniProtKB-EC"/>
</dbReference>
<keyword evidence="4" id="KW-0547">Nucleotide-binding</keyword>
<sequence length="442" mass="47762">MEVRVSIDLNPYKERVSRARVIKPIGKVTRVIGLMIEVQGITARIGEVCDIVVQGEPEPVRAEVVGFRDQHSLLMPLGELRGIFPGCAVVPTGHNLRIRVGRHLYGQVLDGLGRPIDSDFDCSLGEDFPVDNRPPNPLKRKRIDTVLPTGVRAIDALLTCGKGQRIGIFAGSGVGKSTLLGMIARHGSADVNVIGLIGERGREVLEFLQEDLGPEGMARSIIVAATSDQPALVRLKGAFVATAIAEYFRDQGLDVMLMMDSVTRFAMAQREVGLAVGEPPATKGYTPSVFALLPKLLERSGMGQRGSITAFYTVLVDGDDLNEPIADTVRGILDGHIVLSRKLASSNHYPAIDVLQSVSRLMPDITSEEHQAQASLIKDLMAVYRQSEDLINIGAYAAGSNPKIDRAIAVHDNIENFLKQSPLEYSGYEETLNGLAILAGGK</sequence>
<dbReference type="SMART" id="SM00382">
    <property type="entry name" value="AAA"/>
    <property type="match status" value="1"/>
</dbReference>
<keyword evidence="11" id="KW-0966">Cell projection</keyword>
<dbReference type="CDD" id="cd18117">
    <property type="entry name" value="ATP-synt_flagellum-secretory_path_III_N"/>
    <property type="match status" value="1"/>
</dbReference>
<evidence type="ECO:0000256" key="7">
    <source>
        <dbReference type="ARBA" id="ARBA00022967"/>
    </source>
</evidence>
<comment type="subcellular location">
    <subcellularLocation>
        <location evidence="1">Cytoplasm</location>
    </subcellularLocation>
</comment>
<keyword evidence="6" id="KW-0653">Protein transport</keyword>
<evidence type="ECO:0000256" key="3">
    <source>
        <dbReference type="ARBA" id="ARBA00022490"/>
    </source>
</evidence>
<keyword evidence="7" id="KW-1278">Translocase</keyword>
<evidence type="ECO:0000313" key="11">
    <source>
        <dbReference type="EMBL" id="AQS59821.1"/>
    </source>
</evidence>
<evidence type="ECO:0000256" key="2">
    <source>
        <dbReference type="ARBA" id="ARBA00022448"/>
    </source>
</evidence>
<keyword evidence="3" id="KW-0963">Cytoplasm</keyword>
<keyword evidence="8" id="KW-0406">Ion transport</keyword>
<evidence type="ECO:0000259" key="10">
    <source>
        <dbReference type="SMART" id="SM00382"/>
    </source>
</evidence>
<feature type="domain" description="AAA+ ATPase" evidence="10">
    <location>
        <begin position="162"/>
        <end position="343"/>
    </location>
</feature>
<dbReference type="CDD" id="cd01136">
    <property type="entry name" value="ATPase_flagellum-secretory_path_III"/>
    <property type="match status" value="1"/>
</dbReference>
<evidence type="ECO:0000256" key="6">
    <source>
        <dbReference type="ARBA" id="ARBA00022927"/>
    </source>
</evidence>
<dbReference type="GO" id="GO:0044780">
    <property type="term" value="P:bacterial-type flagellum assembly"/>
    <property type="evidence" value="ECO:0007669"/>
    <property type="project" value="InterPro"/>
</dbReference>
<evidence type="ECO:0000256" key="5">
    <source>
        <dbReference type="ARBA" id="ARBA00022840"/>
    </source>
</evidence>
<dbReference type="InterPro" id="IPR040627">
    <property type="entry name" value="T3SS_ATPase_C"/>
</dbReference>
<reference evidence="11 12" key="1">
    <citation type="journal article" date="2016" name="Int. J. Syst. Evol. Microbiol.">
        <title>Desulfotomaculum ferrireducens sp. nov., a moderately thermophilic sulfate-reducing and dissimilatory Fe(III)-reducing bacterium isolated from compost.</title>
        <authorList>
            <person name="Yang G."/>
            <person name="Guo J."/>
            <person name="Zhuang L."/>
            <person name="Yuan Y."/>
            <person name="Zhou S."/>
        </authorList>
    </citation>
    <scope>NUCLEOTIDE SEQUENCE [LARGE SCALE GENOMIC DNA]</scope>
    <source>
        <strain evidence="11 12">GSS09</strain>
    </source>
</reference>
<dbReference type="PANTHER" id="PTHR15184:SF9">
    <property type="entry name" value="SPI-1 TYPE 3 SECRETION SYSTEM ATPASE"/>
    <property type="match status" value="1"/>
</dbReference>
<gene>
    <name evidence="11" type="ORF">B0537_12460</name>
</gene>
<dbReference type="OrthoDB" id="9802718at2"/>
<dbReference type="Pfam" id="PF00006">
    <property type="entry name" value="ATP-synt_ab"/>
    <property type="match status" value="1"/>
</dbReference>
<dbReference type="AlphaFoldDB" id="A0A1S6IYI2"/>
<dbReference type="InterPro" id="IPR020003">
    <property type="entry name" value="ATPase_a/bsu_AS"/>
</dbReference>
<dbReference type="GO" id="GO:0005737">
    <property type="term" value="C:cytoplasm"/>
    <property type="evidence" value="ECO:0007669"/>
    <property type="project" value="UniProtKB-SubCell"/>
</dbReference>
<accession>A0A1S6IYI2</accession>
<dbReference type="Pfam" id="PF18269">
    <property type="entry name" value="T3SS_ATPase_C"/>
    <property type="match status" value="1"/>
</dbReference>
<dbReference type="GO" id="GO:0046933">
    <property type="term" value="F:proton-transporting ATP synthase activity, rotational mechanism"/>
    <property type="evidence" value="ECO:0007669"/>
    <property type="project" value="TreeGrafter"/>
</dbReference>
<dbReference type="RefSeq" id="WP_077714864.1">
    <property type="nucleotide sequence ID" value="NZ_CP019698.1"/>
</dbReference>
<keyword evidence="2" id="KW-0813">Transport</keyword>